<sequence length="141" mass="15707">MNKRTPGHYPVLTTDTIRYGDTDCQGHVNNAVFSTFIETGRSEILYRQQPPVYPEGTQFVIARLEIDYLREILWPGEVVCGTAVAKVGNSSVRLVQSLFCQNIEVAYAQSVIVLTDKTSRQSCPIDAPSRARLLAFGLREA</sequence>
<reference evidence="5" key="2">
    <citation type="submission" date="2021-12" db="EMBL/GenBank/DDBJ databases">
        <authorList>
            <person name="Veyrier F.J."/>
        </authorList>
    </citation>
    <scope>NUCLEOTIDE SEQUENCE</scope>
    <source>
        <strain evidence="5">1258/02</strain>
    </source>
</reference>
<dbReference type="CDD" id="cd00586">
    <property type="entry name" value="4HBT"/>
    <property type="match status" value="1"/>
</dbReference>
<dbReference type="EMBL" id="CP091507">
    <property type="protein sequence ID" value="UOO79088.1"/>
    <property type="molecule type" value="Genomic_DNA"/>
</dbReference>
<evidence type="ECO:0000259" key="3">
    <source>
        <dbReference type="Pfam" id="PF03061"/>
    </source>
</evidence>
<evidence type="ECO:0000256" key="2">
    <source>
        <dbReference type="ARBA" id="ARBA00022801"/>
    </source>
</evidence>
<dbReference type="InterPro" id="IPR050563">
    <property type="entry name" value="4-hydroxybenzoyl-CoA_TE"/>
</dbReference>
<feature type="domain" description="Thioesterase" evidence="3">
    <location>
        <begin position="25"/>
        <end position="105"/>
    </location>
</feature>
<dbReference type="PANTHER" id="PTHR31793:SF27">
    <property type="entry name" value="NOVEL THIOESTERASE SUPERFAMILY DOMAIN AND SAPOSIN A-TYPE DOMAIN CONTAINING PROTEIN (0610012H03RIK)"/>
    <property type="match status" value="1"/>
</dbReference>
<dbReference type="SUPFAM" id="SSF54637">
    <property type="entry name" value="Thioesterase/thiol ester dehydrase-isomerase"/>
    <property type="match status" value="1"/>
</dbReference>
<dbReference type="RefSeq" id="WP_132952904.1">
    <property type="nucleotide sequence ID" value="NZ_CP091507.1"/>
</dbReference>
<dbReference type="Proteomes" id="UP000829756">
    <property type="component" value="Chromosome"/>
</dbReference>
<evidence type="ECO:0000256" key="1">
    <source>
        <dbReference type="ARBA" id="ARBA00005953"/>
    </source>
</evidence>
<dbReference type="PANTHER" id="PTHR31793">
    <property type="entry name" value="4-HYDROXYBENZOYL-COA THIOESTERASE FAMILY MEMBER"/>
    <property type="match status" value="1"/>
</dbReference>
<evidence type="ECO:0000313" key="7">
    <source>
        <dbReference type="Proteomes" id="UP000829756"/>
    </source>
</evidence>
<protein>
    <submittedName>
        <fullName evidence="4">Acyl-CoA thioester hydrolase</fullName>
    </submittedName>
    <submittedName>
        <fullName evidence="5">Acyl-CoA thioesterase</fullName>
    </submittedName>
</protein>
<keyword evidence="6" id="KW-1185">Reference proteome</keyword>
<dbReference type="Proteomes" id="UP000294721">
    <property type="component" value="Unassembled WGS sequence"/>
</dbReference>
<evidence type="ECO:0000313" key="6">
    <source>
        <dbReference type="Proteomes" id="UP000294721"/>
    </source>
</evidence>
<reference evidence="5" key="3">
    <citation type="journal article" date="2022" name="Res Sq">
        <title>Evolution of multicellular longitudinally dividing oral cavity symbionts (Neisseriaceae).</title>
        <authorList>
            <person name="Nyongesa S."/>
            <person name="Weber P."/>
            <person name="Bernet E."/>
            <person name="Pullido F."/>
            <person name="Nieckarz M."/>
            <person name="Delaby M."/>
            <person name="Nieves C."/>
            <person name="Viehboeck T."/>
            <person name="Krause N."/>
            <person name="Rivera-Millot A."/>
            <person name="Nakamura A."/>
            <person name="Vischer N."/>
            <person name="VanNieuwenhze M."/>
            <person name="Brun Y."/>
            <person name="Cava F."/>
            <person name="Bulgheresi S."/>
            <person name="Veyrier F."/>
        </authorList>
    </citation>
    <scope>NUCLEOTIDE SEQUENCE</scope>
    <source>
        <strain evidence="5">1258/02</strain>
    </source>
</reference>
<dbReference type="KEGG" id="usu:LVJ78_10380"/>
<dbReference type="AlphaFoldDB" id="A0AAE9GWF2"/>
<dbReference type="InterPro" id="IPR006683">
    <property type="entry name" value="Thioestr_dom"/>
</dbReference>
<proteinExistence type="inferred from homology"/>
<accession>A0AAE9GWF2</accession>
<dbReference type="EMBL" id="SLXE01000004">
    <property type="protein sequence ID" value="TCP09210.1"/>
    <property type="molecule type" value="Genomic_DNA"/>
</dbReference>
<keyword evidence="2 4" id="KW-0378">Hydrolase</keyword>
<evidence type="ECO:0000313" key="4">
    <source>
        <dbReference type="EMBL" id="TCP09210.1"/>
    </source>
</evidence>
<evidence type="ECO:0000313" key="5">
    <source>
        <dbReference type="EMBL" id="UOO79088.1"/>
    </source>
</evidence>
<organism evidence="5 7">
    <name type="scientific">Uruburuella suis</name>
    <dbReference type="NCBI Taxonomy" id="252130"/>
    <lineage>
        <taxon>Bacteria</taxon>
        <taxon>Pseudomonadati</taxon>
        <taxon>Pseudomonadota</taxon>
        <taxon>Betaproteobacteria</taxon>
        <taxon>Neisseriales</taxon>
        <taxon>Neisseriaceae</taxon>
        <taxon>Uruburuella</taxon>
    </lineage>
</organism>
<reference evidence="4 6" key="1">
    <citation type="submission" date="2019-03" db="EMBL/GenBank/DDBJ databases">
        <title>Genomic Encyclopedia of Type Strains, Phase IV (KMG-IV): sequencing the most valuable type-strain genomes for metagenomic binning, comparative biology and taxonomic classification.</title>
        <authorList>
            <person name="Goeker M."/>
        </authorList>
    </citation>
    <scope>NUCLEOTIDE SEQUENCE [LARGE SCALE GENOMIC DNA]</scope>
    <source>
        <strain evidence="4 6">DSM 17474</strain>
    </source>
</reference>
<dbReference type="GO" id="GO:0047617">
    <property type="term" value="F:fatty acyl-CoA hydrolase activity"/>
    <property type="evidence" value="ECO:0007669"/>
    <property type="project" value="TreeGrafter"/>
</dbReference>
<dbReference type="Gene3D" id="3.10.129.10">
    <property type="entry name" value="Hotdog Thioesterase"/>
    <property type="match status" value="1"/>
</dbReference>
<name>A0AAE9GWF2_9NEIS</name>
<dbReference type="Pfam" id="PF03061">
    <property type="entry name" value="4HBT"/>
    <property type="match status" value="1"/>
</dbReference>
<gene>
    <name evidence="4" type="ORF">EV680_10475</name>
    <name evidence="5" type="ORF">LVJ78_10380</name>
</gene>
<comment type="similarity">
    <text evidence="1">Belongs to the 4-hydroxybenzoyl-CoA thioesterase family.</text>
</comment>
<dbReference type="InterPro" id="IPR029069">
    <property type="entry name" value="HotDog_dom_sf"/>
</dbReference>